<evidence type="ECO:0000256" key="3">
    <source>
        <dbReference type="ARBA" id="ARBA00020641"/>
    </source>
</evidence>
<evidence type="ECO:0000256" key="2">
    <source>
        <dbReference type="ARBA" id="ARBA00005954"/>
    </source>
</evidence>
<dbReference type="InterPro" id="IPR051372">
    <property type="entry name" value="CWC21"/>
</dbReference>
<keyword evidence="4" id="KW-0507">mRNA processing</keyword>
<dbReference type="CDD" id="cd21372">
    <property type="entry name" value="cwf21_CWC21-like"/>
    <property type="match status" value="1"/>
</dbReference>
<dbReference type="Pfam" id="PF08312">
    <property type="entry name" value="cwf21"/>
    <property type="match status" value="1"/>
</dbReference>
<gene>
    <name evidence="10" type="ORF">LELG_00537</name>
</gene>
<protein>
    <recommendedName>
        <fullName evidence="3">Pre-mRNA-splicing factor CWC21</fullName>
    </recommendedName>
</protein>
<keyword evidence="5" id="KW-0747">Spliceosome</keyword>
<comment type="subcellular location">
    <subcellularLocation>
        <location evidence="1">Nucleus</location>
    </subcellularLocation>
</comment>
<dbReference type="PANTHER" id="PTHR36562:SF5">
    <property type="entry name" value="SERINE_ARGININE REPETITIVE MATRIX 2"/>
    <property type="match status" value="1"/>
</dbReference>
<dbReference type="HOGENOM" id="CLU_067891_3_0_1"/>
<evidence type="ECO:0000256" key="8">
    <source>
        <dbReference type="SAM" id="MobiDB-lite"/>
    </source>
</evidence>
<name>A5DT51_LODEL</name>
<dbReference type="KEGG" id="lel:PVL30_000523"/>
<evidence type="ECO:0000256" key="1">
    <source>
        <dbReference type="ARBA" id="ARBA00004123"/>
    </source>
</evidence>
<feature type="region of interest" description="Disordered" evidence="8">
    <location>
        <begin position="1"/>
        <end position="23"/>
    </location>
</feature>
<evidence type="ECO:0000256" key="4">
    <source>
        <dbReference type="ARBA" id="ARBA00022664"/>
    </source>
</evidence>
<dbReference type="GO" id="GO:0006397">
    <property type="term" value="P:mRNA processing"/>
    <property type="evidence" value="ECO:0007669"/>
    <property type="project" value="UniProtKB-KW"/>
</dbReference>
<organism evidence="10 11">
    <name type="scientific">Lodderomyces elongisporus (strain ATCC 11503 / CBS 2605 / JCM 1781 / NBRC 1676 / NRRL YB-4239)</name>
    <name type="common">Yeast</name>
    <name type="synonym">Saccharomyces elongisporus</name>
    <dbReference type="NCBI Taxonomy" id="379508"/>
    <lineage>
        <taxon>Eukaryota</taxon>
        <taxon>Fungi</taxon>
        <taxon>Dikarya</taxon>
        <taxon>Ascomycota</taxon>
        <taxon>Saccharomycotina</taxon>
        <taxon>Pichiomycetes</taxon>
        <taxon>Debaryomycetaceae</taxon>
        <taxon>Candida/Lodderomyces clade</taxon>
        <taxon>Lodderomyces</taxon>
    </lineage>
</organism>
<dbReference type="PANTHER" id="PTHR36562">
    <property type="entry name" value="SERINE/ARGININE REPETITIVE MATRIX 2"/>
    <property type="match status" value="1"/>
</dbReference>
<dbReference type="Gene3D" id="6.10.140.420">
    <property type="match status" value="1"/>
</dbReference>
<dbReference type="Proteomes" id="UP000001996">
    <property type="component" value="Unassembled WGS sequence"/>
</dbReference>
<keyword evidence="11" id="KW-1185">Reference proteome</keyword>
<accession>A5DT51</accession>
<evidence type="ECO:0000313" key="11">
    <source>
        <dbReference type="Proteomes" id="UP000001996"/>
    </source>
</evidence>
<feature type="domain" description="CWF21" evidence="9">
    <location>
        <begin position="64"/>
        <end position="109"/>
    </location>
</feature>
<keyword evidence="6" id="KW-0508">mRNA splicing</keyword>
<dbReference type="SMART" id="SM01115">
    <property type="entry name" value="cwf21"/>
    <property type="match status" value="1"/>
</dbReference>
<feature type="region of interest" description="Disordered" evidence="8">
    <location>
        <begin position="105"/>
        <end position="132"/>
    </location>
</feature>
<dbReference type="InterPro" id="IPR013170">
    <property type="entry name" value="mRNA_splic_Cwf21_dom"/>
</dbReference>
<dbReference type="OrthoDB" id="10267305at2759"/>
<evidence type="ECO:0000256" key="7">
    <source>
        <dbReference type="ARBA" id="ARBA00023242"/>
    </source>
</evidence>
<dbReference type="FunCoup" id="A5DT51">
    <property type="interactions" value="40"/>
</dbReference>
<dbReference type="STRING" id="379508.A5DT51"/>
<dbReference type="GeneID" id="5235674"/>
<dbReference type="EMBL" id="CH981524">
    <property type="protein sequence ID" value="EDK42359.1"/>
    <property type="molecule type" value="Genomic_DNA"/>
</dbReference>
<dbReference type="VEuPathDB" id="FungiDB:LELG_00537"/>
<keyword evidence="7" id="KW-0539">Nucleus</keyword>
<reference evidence="10 11" key="1">
    <citation type="journal article" date="2009" name="Nature">
        <title>Evolution of pathogenicity and sexual reproduction in eight Candida genomes.</title>
        <authorList>
            <person name="Butler G."/>
            <person name="Rasmussen M.D."/>
            <person name="Lin M.F."/>
            <person name="Santos M.A."/>
            <person name="Sakthikumar S."/>
            <person name="Munro C.A."/>
            <person name="Rheinbay E."/>
            <person name="Grabherr M."/>
            <person name="Forche A."/>
            <person name="Reedy J.L."/>
            <person name="Agrafioti I."/>
            <person name="Arnaud M.B."/>
            <person name="Bates S."/>
            <person name="Brown A.J."/>
            <person name="Brunke S."/>
            <person name="Costanzo M.C."/>
            <person name="Fitzpatrick D.A."/>
            <person name="de Groot P.W."/>
            <person name="Harris D."/>
            <person name="Hoyer L.L."/>
            <person name="Hube B."/>
            <person name="Klis F.M."/>
            <person name="Kodira C."/>
            <person name="Lennard N."/>
            <person name="Logue M.E."/>
            <person name="Martin R."/>
            <person name="Neiman A.M."/>
            <person name="Nikolaou E."/>
            <person name="Quail M.A."/>
            <person name="Quinn J."/>
            <person name="Santos M.C."/>
            <person name="Schmitzberger F.F."/>
            <person name="Sherlock G."/>
            <person name="Shah P."/>
            <person name="Silverstein K.A."/>
            <person name="Skrzypek M.S."/>
            <person name="Soll D."/>
            <person name="Staggs R."/>
            <person name="Stansfield I."/>
            <person name="Stumpf M.P."/>
            <person name="Sudbery P.E."/>
            <person name="Srikantha T."/>
            <person name="Zeng Q."/>
            <person name="Berman J."/>
            <person name="Berriman M."/>
            <person name="Heitman J."/>
            <person name="Gow N.A."/>
            <person name="Lorenz M.C."/>
            <person name="Birren B.W."/>
            <person name="Kellis M."/>
            <person name="Cuomo C.A."/>
        </authorList>
    </citation>
    <scope>NUCLEOTIDE SEQUENCE [LARGE SCALE GENOMIC DNA]</scope>
    <source>
        <strain evidence="11">ATCC 11503 / BCRC 21390 / CBS 2605 / JCM 1781 / NBRC 1676 / NRRL YB-4239</strain>
    </source>
</reference>
<dbReference type="AlphaFoldDB" id="A5DT51"/>
<evidence type="ECO:0000256" key="6">
    <source>
        <dbReference type="ARBA" id="ARBA00023187"/>
    </source>
</evidence>
<evidence type="ECO:0000313" key="10">
    <source>
        <dbReference type="EMBL" id="EDK42359.1"/>
    </source>
</evidence>
<sequence>MVVGHTSHTNRGSGSSGYVQKNFSNDSQNLAHFTARELKEKQAAWNEEKRKLEKNQAEATSSLLSREVLRRIEVQCAELEDELEDEGFGQDEITARVNNLRNKLYNEHGNNGEKQSAKEEPDSSENISLLQSADSVYQYKPRFS</sequence>
<evidence type="ECO:0000256" key="5">
    <source>
        <dbReference type="ARBA" id="ARBA00022728"/>
    </source>
</evidence>
<evidence type="ECO:0000259" key="9">
    <source>
        <dbReference type="SMART" id="SM01115"/>
    </source>
</evidence>
<proteinExistence type="inferred from homology"/>
<dbReference type="InParanoid" id="A5DT51"/>
<dbReference type="GO" id="GO:0008380">
    <property type="term" value="P:RNA splicing"/>
    <property type="evidence" value="ECO:0007669"/>
    <property type="project" value="UniProtKB-KW"/>
</dbReference>
<comment type="similarity">
    <text evidence="2">Belongs to the CWC21 family.</text>
</comment>
<dbReference type="GO" id="GO:0005681">
    <property type="term" value="C:spliceosomal complex"/>
    <property type="evidence" value="ECO:0007669"/>
    <property type="project" value="UniProtKB-KW"/>
</dbReference>